<dbReference type="Gene3D" id="3.30.60.270">
    <property type="match status" value="1"/>
</dbReference>
<dbReference type="GO" id="GO:0006623">
    <property type="term" value="P:protein targeting to vacuole"/>
    <property type="evidence" value="ECO:0007669"/>
    <property type="project" value="TreeGrafter"/>
</dbReference>
<dbReference type="Pfam" id="PF15901">
    <property type="entry name" value="Sortilin_C"/>
    <property type="match status" value="1"/>
</dbReference>
<evidence type="ECO:0000313" key="21">
    <source>
        <dbReference type="Proteomes" id="UP000045706"/>
    </source>
</evidence>
<name>A0A0G4LS00_VERLO</name>
<sequence length="343" mass="37834">MGVGNTGSSLNDFEEGNLFVSDDAGASWKKALDGPHKYEFGDQGSLLVAVKDSKKDDVSEVSYSLDHGLNWKTAALPDSLKLKPEIITTTQDSTSLKFILVGSSGGDNYHVVALDFGGLQEKTCEDNDMEDWSARVDKDGKAICVMGHKQTYRRRKKDADCFLKKEFKDPVPKTEDCECSDADFECDYNFIRKDGECEKAGPIVNQGAYTVLEGTNYSIQVDVMNTRPSNPMGVMFTSNSNGTYFVENLEHTNRNEMGNVDFEKISGIQGIFLVNTVKNWEDVEKHGGSKKEVVTQITFDDGRTFHDIKAGDDRVHLHSVTHLDNVGRVFSSPAPGLVMGVGN</sequence>
<evidence type="ECO:0000256" key="6">
    <source>
        <dbReference type="ARBA" id="ARBA00022989"/>
    </source>
</evidence>
<evidence type="ECO:0000256" key="15">
    <source>
        <dbReference type="ARBA" id="ARBA00032705"/>
    </source>
</evidence>
<evidence type="ECO:0000256" key="17">
    <source>
        <dbReference type="ARBA" id="ARBA00046293"/>
    </source>
</evidence>
<keyword evidence="4" id="KW-0732">Signal</keyword>
<dbReference type="InterPro" id="IPR031777">
    <property type="entry name" value="Sortilin_C"/>
</dbReference>
<evidence type="ECO:0000256" key="1">
    <source>
        <dbReference type="ARBA" id="ARBA00004198"/>
    </source>
</evidence>
<evidence type="ECO:0000313" key="20">
    <source>
        <dbReference type="EMBL" id="CRK24425.1"/>
    </source>
</evidence>
<proteinExistence type="predicted"/>
<evidence type="ECO:0000256" key="8">
    <source>
        <dbReference type="ARBA" id="ARBA00023136"/>
    </source>
</evidence>
<keyword evidence="10" id="KW-0325">Glycoprotein</keyword>
<evidence type="ECO:0000259" key="18">
    <source>
        <dbReference type="Pfam" id="PF15901"/>
    </source>
</evidence>
<evidence type="ECO:0000256" key="16">
    <source>
        <dbReference type="ARBA" id="ARBA00032910"/>
    </source>
</evidence>
<keyword evidence="9" id="KW-0675">Receptor</keyword>
<dbReference type="Gene3D" id="2.10.70.80">
    <property type="match status" value="1"/>
</dbReference>
<comment type="subcellular location">
    <subcellularLocation>
        <location evidence="1">Golgi apparatus</location>
        <location evidence="1">trans-Golgi network membrane</location>
    </subcellularLocation>
    <subcellularLocation>
        <location evidence="17">Prevacuolar compartment membrane</location>
    </subcellularLocation>
</comment>
<evidence type="ECO:0000256" key="7">
    <source>
        <dbReference type="ARBA" id="ARBA00023034"/>
    </source>
</evidence>
<evidence type="ECO:0000256" key="11">
    <source>
        <dbReference type="ARBA" id="ARBA00025569"/>
    </source>
</evidence>
<organism evidence="20 21">
    <name type="scientific">Verticillium longisporum</name>
    <name type="common">Verticillium dahliae var. longisporum</name>
    <dbReference type="NCBI Taxonomy" id="100787"/>
    <lineage>
        <taxon>Eukaryota</taxon>
        <taxon>Fungi</taxon>
        <taxon>Dikarya</taxon>
        <taxon>Ascomycota</taxon>
        <taxon>Pezizomycotina</taxon>
        <taxon>Sordariomycetes</taxon>
        <taxon>Hypocreomycetidae</taxon>
        <taxon>Glomerellales</taxon>
        <taxon>Plectosphaerellaceae</taxon>
        <taxon>Verticillium</taxon>
    </lineage>
</organism>
<protein>
    <recommendedName>
        <fullName evidence="2">Vacuolar protein sorting/targeting protein 10</fullName>
    </recommendedName>
    <alternativeName>
        <fullName evidence="13">Carboxypeptidase Y receptor</fullName>
    </alternativeName>
    <alternativeName>
        <fullName evidence="12 14">Sortilin VPS10</fullName>
    </alternativeName>
    <alternativeName>
        <fullName evidence="15 16">Vacuolar carboxypeptidase Sorting receptor VPS10</fullName>
    </alternativeName>
</protein>
<dbReference type="Pfam" id="PF15902">
    <property type="entry name" value="Sortilin-Vps10"/>
    <property type="match status" value="2"/>
</dbReference>
<dbReference type="PANTHER" id="PTHR12106:SF27">
    <property type="entry name" value="SORTILIN-RELATED RECEPTOR"/>
    <property type="match status" value="1"/>
</dbReference>
<dbReference type="GO" id="GO:0005794">
    <property type="term" value="C:Golgi apparatus"/>
    <property type="evidence" value="ECO:0007669"/>
    <property type="project" value="UniProtKB-SubCell"/>
</dbReference>
<evidence type="ECO:0000256" key="2">
    <source>
        <dbReference type="ARBA" id="ARBA00015369"/>
    </source>
</evidence>
<dbReference type="SUPFAM" id="SSF50939">
    <property type="entry name" value="Sialidases"/>
    <property type="match status" value="2"/>
</dbReference>
<dbReference type="GO" id="GO:0016020">
    <property type="term" value="C:membrane"/>
    <property type="evidence" value="ECO:0007669"/>
    <property type="project" value="TreeGrafter"/>
</dbReference>
<dbReference type="Proteomes" id="UP000045706">
    <property type="component" value="Unassembled WGS sequence"/>
</dbReference>
<keyword evidence="7" id="KW-0333">Golgi apparatus</keyword>
<dbReference type="CDD" id="cd15482">
    <property type="entry name" value="Sialidase_non-viral"/>
    <property type="match status" value="1"/>
</dbReference>
<comment type="function">
    <text evidence="11">Functions as a sorting receptor in the Golgi compartment required for the intracellular sorting and delivery of soluble vacuolar proteins, like carboxypeptidase Y (CPY) and proteinase A. Executes multiple rounds of sorting by cycling between the late Golgi and a prevacuolar endosome-like compartment.</text>
</comment>
<feature type="domain" description="Sortilin N-terminal" evidence="19">
    <location>
        <begin position="205"/>
        <end position="343"/>
    </location>
</feature>
<evidence type="ECO:0000256" key="13">
    <source>
        <dbReference type="ARBA" id="ARBA00031354"/>
    </source>
</evidence>
<dbReference type="EMBL" id="CVQI01016269">
    <property type="protein sequence ID" value="CRK24425.1"/>
    <property type="molecule type" value="Genomic_DNA"/>
</dbReference>
<dbReference type="AlphaFoldDB" id="A0A0G4LS00"/>
<gene>
    <name evidence="20" type="ORF">BN1723_018146</name>
</gene>
<feature type="domain" description="Sortilin C-terminal" evidence="18">
    <location>
        <begin position="89"/>
        <end position="203"/>
    </location>
</feature>
<evidence type="ECO:0000256" key="12">
    <source>
        <dbReference type="ARBA" id="ARBA00031250"/>
    </source>
</evidence>
<dbReference type="InterPro" id="IPR050310">
    <property type="entry name" value="VPS10-sortilin"/>
</dbReference>
<dbReference type="PANTHER" id="PTHR12106">
    <property type="entry name" value="SORTILIN RELATED"/>
    <property type="match status" value="1"/>
</dbReference>
<accession>A0A0G4LS00</accession>
<evidence type="ECO:0000259" key="19">
    <source>
        <dbReference type="Pfam" id="PF15902"/>
    </source>
</evidence>
<evidence type="ECO:0000256" key="14">
    <source>
        <dbReference type="ARBA" id="ARBA00031902"/>
    </source>
</evidence>
<dbReference type="GO" id="GO:0005829">
    <property type="term" value="C:cytosol"/>
    <property type="evidence" value="ECO:0007669"/>
    <property type="project" value="GOC"/>
</dbReference>
<evidence type="ECO:0000256" key="5">
    <source>
        <dbReference type="ARBA" id="ARBA00022737"/>
    </source>
</evidence>
<keyword evidence="6" id="KW-1133">Transmembrane helix</keyword>
<evidence type="ECO:0000256" key="4">
    <source>
        <dbReference type="ARBA" id="ARBA00022729"/>
    </source>
</evidence>
<evidence type="ECO:0000256" key="9">
    <source>
        <dbReference type="ARBA" id="ARBA00023170"/>
    </source>
</evidence>
<dbReference type="InterPro" id="IPR036278">
    <property type="entry name" value="Sialidase_sf"/>
</dbReference>
<feature type="domain" description="Sortilin N-terminal" evidence="19">
    <location>
        <begin position="1"/>
        <end position="82"/>
    </location>
</feature>
<evidence type="ECO:0000256" key="10">
    <source>
        <dbReference type="ARBA" id="ARBA00023180"/>
    </source>
</evidence>
<evidence type="ECO:0000256" key="3">
    <source>
        <dbReference type="ARBA" id="ARBA00022692"/>
    </source>
</evidence>
<dbReference type="GO" id="GO:0006895">
    <property type="term" value="P:Golgi to endosome transport"/>
    <property type="evidence" value="ECO:0007669"/>
    <property type="project" value="TreeGrafter"/>
</dbReference>
<dbReference type="GO" id="GO:0006896">
    <property type="term" value="P:Golgi to vacuole transport"/>
    <property type="evidence" value="ECO:0007669"/>
    <property type="project" value="TreeGrafter"/>
</dbReference>
<dbReference type="InterPro" id="IPR031778">
    <property type="entry name" value="Sortilin_N"/>
</dbReference>
<keyword evidence="8" id="KW-0472">Membrane</keyword>
<keyword evidence="5" id="KW-0677">Repeat</keyword>
<dbReference type="FunFam" id="2.10.70.80:FF:000001">
    <property type="entry name" value="Sortilin-related VPS10 domain-containing receptor 1"/>
    <property type="match status" value="1"/>
</dbReference>
<reference evidence="21" key="1">
    <citation type="submission" date="2015-05" db="EMBL/GenBank/DDBJ databases">
        <authorList>
            <person name="Fogelqvist Johan"/>
        </authorList>
    </citation>
    <scope>NUCLEOTIDE SEQUENCE [LARGE SCALE GENOMIC DNA]</scope>
</reference>
<keyword evidence="3" id="KW-0812">Transmembrane</keyword>
<feature type="non-terminal residue" evidence="20">
    <location>
        <position position="343"/>
    </location>
</feature>